<organism evidence="16 17">
    <name type="scientific">Thermoactinomyces intermedius</name>
    <dbReference type="NCBI Taxonomy" id="2024"/>
    <lineage>
        <taxon>Bacteria</taxon>
        <taxon>Bacillati</taxon>
        <taxon>Bacillota</taxon>
        <taxon>Bacilli</taxon>
        <taxon>Bacillales</taxon>
        <taxon>Thermoactinomycetaceae</taxon>
        <taxon>Thermoactinomyces</taxon>
    </lineage>
</organism>
<keyword evidence="7 13" id="KW-1133">Transmembrane helix</keyword>
<evidence type="ECO:0000256" key="6">
    <source>
        <dbReference type="ARBA" id="ARBA00022737"/>
    </source>
</evidence>
<dbReference type="GO" id="GO:0008808">
    <property type="term" value="F:cardiolipin synthase activity"/>
    <property type="evidence" value="ECO:0007669"/>
    <property type="project" value="UniProtKB-UniRule"/>
</dbReference>
<dbReference type="CDD" id="cd09110">
    <property type="entry name" value="PLDc_CLS_1"/>
    <property type="match status" value="1"/>
</dbReference>
<feature type="active site" evidence="13">
    <location>
        <position position="226"/>
    </location>
</feature>
<dbReference type="CDD" id="cd09112">
    <property type="entry name" value="PLDc_CLS_2"/>
    <property type="match status" value="1"/>
</dbReference>
<dbReference type="AlphaFoldDB" id="A0A8I1A8Z0"/>
<evidence type="ECO:0000256" key="3">
    <source>
        <dbReference type="ARBA" id="ARBA00022516"/>
    </source>
</evidence>
<evidence type="ECO:0000256" key="12">
    <source>
        <dbReference type="ARBA" id="ARBA00057569"/>
    </source>
</evidence>
<evidence type="ECO:0000256" key="10">
    <source>
        <dbReference type="ARBA" id="ARBA00023209"/>
    </source>
</evidence>
<comment type="function">
    <text evidence="12 13">Catalyzes the reversible phosphatidyl group transfer from one phosphatidylglycerol molecule to another to form cardiolipin (CL) (diphosphatidylglycerol) and glycerol.</text>
</comment>
<feature type="domain" description="PLD phosphodiesterase" evidence="15">
    <location>
        <begin position="398"/>
        <end position="425"/>
    </location>
</feature>
<dbReference type="InterPro" id="IPR001736">
    <property type="entry name" value="PLipase_D/transphosphatidylase"/>
</dbReference>
<dbReference type="InterPro" id="IPR027379">
    <property type="entry name" value="CLS_N"/>
</dbReference>
<evidence type="ECO:0000313" key="17">
    <source>
        <dbReference type="Proteomes" id="UP000633619"/>
    </source>
</evidence>
<comment type="subcellular location">
    <subcellularLocation>
        <location evidence="1 13">Cell membrane</location>
        <topology evidence="1 13">Multi-pass membrane protein</topology>
    </subcellularLocation>
</comment>
<keyword evidence="11 13" id="KW-1208">Phospholipid metabolism</keyword>
<keyword evidence="2 13" id="KW-1003">Cell membrane</keyword>
<reference evidence="16 17" key="1">
    <citation type="submission" date="2020-12" db="EMBL/GenBank/DDBJ databases">
        <title>WGS of Thermoactinomyces spp.</title>
        <authorList>
            <person name="Cheng K."/>
        </authorList>
    </citation>
    <scope>NUCLEOTIDE SEQUENCE [LARGE SCALE GENOMIC DNA]</scope>
    <source>
        <strain evidence="17">CICC 10671\DSM 43846</strain>
    </source>
</reference>
<dbReference type="RefSeq" id="WP_052186660.1">
    <property type="nucleotide sequence ID" value="NZ_JACEIR010000008.1"/>
</dbReference>
<name>A0A8I1A8Z0_THEIN</name>
<dbReference type="EMBL" id="JAECVW010000002">
    <property type="protein sequence ID" value="MBH8594876.1"/>
    <property type="molecule type" value="Genomic_DNA"/>
</dbReference>
<keyword evidence="8 13" id="KW-0443">Lipid metabolism</keyword>
<comment type="caution">
    <text evidence="16">The sequence shown here is derived from an EMBL/GenBank/DDBJ whole genome shotgun (WGS) entry which is preliminary data.</text>
</comment>
<dbReference type="Gene3D" id="3.30.870.10">
    <property type="entry name" value="Endonuclease Chain A"/>
    <property type="match status" value="2"/>
</dbReference>
<dbReference type="SUPFAM" id="SSF56024">
    <property type="entry name" value="Phospholipase D/nuclease"/>
    <property type="match status" value="2"/>
</dbReference>
<feature type="active site" evidence="13">
    <location>
        <position position="405"/>
    </location>
</feature>
<keyword evidence="5 13" id="KW-0812">Transmembrane</keyword>
<dbReference type="Pfam" id="PF13396">
    <property type="entry name" value="PLDc_N"/>
    <property type="match status" value="1"/>
</dbReference>
<evidence type="ECO:0000256" key="2">
    <source>
        <dbReference type="ARBA" id="ARBA00022475"/>
    </source>
</evidence>
<accession>A0A8I1A8Z0</accession>
<evidence type="ECO:0000256" key="14">
    <source>
        <dbReference type="NCBIfam" id="TIGR04265"/>
    </source>
</evidence>
<dbReference type="GO" id="GO:0005886">
    <property type="term" value="C:plasma membrane"/>
    <property type="evidence" value="ECO:0007669"/>
    <property type="project" value="UniProtKB-SubCell"/>
</dbReference>
<keyword evidence="4 13" id="KW-0808">Transferase</keyword>
<keyword evidence="17" id="KW-1185">Reference proteome</keyword>
<dbReference type="InterPro" id="IPR030874">
    <property type="entry name" value="Cardiolipin_synth_Firmi"/>
</dbReference>
<feature type="domain" description="PLD phosphodiesterase" evidence="15">
    <location>
        <begin position="221"/>
        <end position="248"/>
    </location>
</feature>
<dbReference type="Pfam" id="PF13091">
    <property type="entry name" value="PLDc_2"/>
    <property type="match status" value="2"/>
</dbReference>
<feature type="transmembrane region" description="Helical" evidence="13">
    <location>
        <begin position="6"/>
        <end position="28"/>
    </location>
</feature>
<dbReference type="PANTHER" id="PTHR21248">
    <property type="entry name" value="CARDIOLIPIN SYNTHASE"/>
    <property type="match status" value="1"/>
</dbReference>
<comment type="catalytic activity">
    <reaction evidence="13">
        <text>2 a 1,2-diacyl-sn-glycero-3-phospho-(1'-sn-glycerol) = a cardiolipin + glycerol</text>
        <dbReference type="Rhea" id="RHEA:31451"/>
        <dbReference type="ChEBI" id="CHEBI:17754"/>
        <dbReference type="ChEBI" id="CHEBI:62237"/>
        <dbReference type="ChEBI" id="CHEBI:64716"/>
    </reaction>
</comment>
<dbReference type="GO" id="GO:0032049">
    <property type="term" value="P:cardiolipin biosynthetic process"/>
    <property type="evidence" value="ECO:0007669"/>
    <property type="project" value="UniProtKB-UniRule"/>
</dbReference>
<dbReference type="FunFam" id="3.30.870.10:FF:000021">
    <property type="entry name" value="Cardiolipin synthase"/>
    <property type="match status" value="1"/>
</dbReference>
<dbReference type="InterPro" id="IPR022924">
    <property type="entry name" value="Cardiolipin_synthase"/>
</dbReference>
<dbReference type="NCBIfam" id="TIGR04265">
    <property type="entry name" value="bac_cardiolipin"/>
    <property type="match status" value="1"/>
</dbReference>
<evidence type="ECO:0000256" key="1">
    <source>
        <dbReference type="ARBA" id="ARBA00004651"/>
    </source>
</evidence>
<dbReference type="InterPro" id="IPR025202">
    <property type="entry name" value="PLD-like_dom"/>
</dbReference>
<evidence type="ECO:0000256" key="7">
    <source>
        <dbReference type="ARBA" id="ARBA00022989"/>
    </source>
</evidence>
<gene>
    <name evidence="16" type="primary">cls</name>
    <name evidence="16" type="ORF">I8U20_05980</name>
</gene>
<proteinExistence type="inferred from homology"/>
<feature type="transmembrane region" description="Helical" evidence="13">
    <location>
        <begin position="37"/>
        <end position="57"/>
    </location>
</feature>
<evidence type="ECO:0000256" key="4">
    <source>
        <dbReference type="ARBA" id="ARBA00022679"/>
    </source>
</evidence>
<dbReference type="PANTHER" id="PTHR21248:SF22">
    <property type="entry name" value="PHOSPHOLIPASE D"/>
    <property type="match status" value="1"/>
</dbReference>
<dbReference type="PROSITE" id="PS00012">
    <property type="entry name" value="PHOSPHOPANTETHEINE"/>
    <property type="match status" value="1"/>
</dbReference>
<dbReference type="EC" id="2.7.8.-" evidence="13 14"/>
<keyword evidence="10 13" id="KW-0594">Phospholipid biosynthesis</keyword>
<evidence type="ECO:0000256" key="8">
    <source>
        <dbReference type="ARBA" id="ARBA00023098"/>
    </source>
</evidence>
<evidence type="ECO:0000313" key="16">
    <source>
        <dbReference type="EMBL" id="MBH8594876.1"/>
    </source>
</evidence>
<dbReference type="PROSITE" id="PS50035">
    <property type="entry name" value="PLD"/>
    <property type="match status" value="2"/>
</dbReference>
<protein>
    <recommendedName>
        <fullName evidence="13 14">Cardiolipin synthase</fullName>
        <shortName evidence="13">CL synthase</shortName>
        <ecNumber evidence="13 14">2.7.8.-</ecNumber>
    </recommendedName>
</protein>
<dbReference type="HAMAP" id="MF_01916">
    <property type="entry name" value="Cardiolipin_synth_Cls"/>
    <property type="match status" value="1"/>
</dbReference>
<evidence type="ECO:0000256" key="9">
    <source>
        <dbReference type="ARBA" id="ARBA00023136"/>
    </source>
</evidence>
<feature type="active site" evidence="13">
    <location>
        <position position="403"/>
    </location>
</feature>
<keyword evidence="6" id="KW-0677">Repeat</keyword>
<feature type="active site" evidence="13">
    <location>
        <position position="228"/>
    </location>
</feature>
<dbReference type="SMART" id="SM00155">
    <property type="entry name" value="PLDc"/>
    <property type="match status" value="2"/>
</dbReference>
<feature type="active site" evidence="13">
    <location>
        <position position="410"/>
    </location>
</feature>
<keyword evidence="9 13" id="KW-0472">Membrane</keyword>
<evidence type="ECO:0000256" key="11">
    <source>
        <dbReference type="ARBA" id="ARBA00023264"/>
    </source>
</evidence>
<dbReference type="Proteomes" id="UP000633619">
    <property type="component" value="Unassembled WGS sequence"/>
</dbReference>
<dbReference type="InterPro" id="IPR006162">
    <property type="entry name" value="Ppantetheine_attach_site"/>
</dbReference>
<comment type="similarity">
    <text evidence="13">Belongs to the phospholipase D family. Cardiolipin synthase subfamily.</text>
</comment>
<dbReference type="FunFam" id="3.30.870.10:FF:000014">
    <property type="entry name" value="Cardiolipin synthase"/>
    <property type="match status" value="1"/>
</dbReference>
<evidence type="ECO:0000256" key="13">
    <source>
        <dbReference type="HAMAP-Rule" id="MF_01916"/>
    </source>
</evidence>
<evidence type="ECO:0000259" key="15">
    <source>
        <dbReference type="PROSITE" id="PS50035"/>
    </source>
</evidence>
<evidence type="ECO:0000256" key="5">
    <source>
        <dbReference type="ARBA" id="ARBA00022692"/>
    </source>
</evidence>
<keyword evidence="3 13" id="KW-0444">Lipid biosynthesis</keyword>
<sequence>MNFVDMGVHSLSLLTMVNILLAIVIIFLERRNVATTWAWILILLFLPVVGFMLYIIFGQNLSKRKIFQLNAEHTEEFVRKLSVQAKELEERRFQFRDPEIEQYQPIIYMNLVSGYGLLTQDNEVKIFTDGKEKFHALLKDIDQAKDHIHLLYFIIKNDGIGNQIVQALTRKAKEGVKVRVLYDDMGSAWLPPRFFKPLIEAGGEVAAFFPSKWIPYLNFRVNYRNHRKVVVIDGKIGYVGGFNIGDEYLGLSPKFGYWRDTHLRIKGSSVDALQSRFFLDWNNASEKELRYEKRYFPEKSSQGTSALQIVSSGPDSEWEQIKNGMIKMIYSAKERIDIQTPYFVPDDSLMHALKIAALSGVEIRLMIPNQPDHMFVYWATYSYIGELLKVGVKCFIYEKGFIHAKTIVVDGKIASVGTANFDVRSFKLNFEVNAFLFDVQVAGRLQTIFEQDLKNSRELTKEVYNRRSNWIRFKESISRLLSPIL</sequence>
<feature type="active site" evidence="13">
    <location>
        <position position="233"/>
    </location>
</feature>